<proteinExistence type="predicted"/>
<gene>
    <name evidence="1" type="ORF">HHI36_019775</name>
</gene>
<comment type="caution">
    <text evidence="1">The sequence shown here is derived from an EMBL/GenBank/DDBJ whole genome shotgun (WGS) entry which is preliminary data.</text>
</comment>
<organism evidence="1 2">
    <name type="scientific">Cryptolaemus montrouzieri</name>
    <dbReference type="NCBI Taxonomy" id="559131"/>
    <lineage>
        <taxon>Eukaryota</taxon>
        <taxon>Metazoa</taxon>
        <taxon>Ecdysozoa</taxon>
        <taxon>Arthropoda</taxon>
        <taxon>Hexapoda</taxon>
        <taxon>Insecta</taxon>
        <taxon>Pterygota</taxon>
        <taxon>Neoptera</taxon>
        <taxon>Endopterygota</taxon>
        <taxon>Coleoptera</taxon>
        <taxon>Polyphaga</taxon>
        <taxon>Cucujiformia</taxon>
        <taxon>Coccinelloidea</taxon>
        <taxon>Coccinellidae</taxon>
        <taxon>Scymninae</taxon>
        <taxon>Scymnini</taxon>
        <taxon>Cryptolaemus</taxon>
    </lineage>
</organism>
<evidence type="ECO:0000313" key="1">
    <source>
        <dbReference type="EMBL" id="KAL3275002.1"/>
    </source>
</evidence>
<dbReference type="Proteomes" id="UP001516400">
    <property type="component" value="Unassembled WGS sequence"/>
</dbReference>
<keyword evidence="2" id="KW-1185">Reference proteome</keyword>
<protein>
    <submittedName>
        <fullName evidence="1">Uncharacterized protein</fullName>
    </submittedName>
</protein>
<dbReference type="AlphaFoldDB" id="A0ABD2N8T8"/>
<reference evidence="1 2" key="1">
    <citation type="journal article" date="2021" name="BMC Biol.">
        <title>Horizontally acquired antibacterial genes associated with adaptive radiation of ladybird beetles.</title>
        <authorList>
            <person name="Li H.S."/>
            <person name="Tang X.F."/>
            <person name="Huang Y.H."/>
            <person name="Xu Z.Y."/>
            <person name="Chen M.L."/>
            <person name="Du X.Y."/>
            <person name="Qiu B.Y."/>
            <person name="Chen P.T."/>
            <person name="Zhang W."/>
            <person name="Slipinski A."/>
            <person name="Escalona H.E."/>
            <person name="Waterhouse R.M."/>
            <person name="Zwick A."/>
            <person name="Pang H."/>
        </authorList>
    </citation>
    <scope>NUCLEOTIDE SEQUENCE [LARGE SCALE GENOMIC DNA]</scope>
    <source>
        <strain evidence="1">SYSU2018</strain>
    </source>
</reference>
<accession>A0ABD2N8T8</accession>
<dbReference type="EMBL" id="JABFTP020000083">
    <property type="protein sequence ID" value="KAL3275002.1"/>
    <property type="molecule type" value="Genomic_DNA"/>
</dbReference>
<name>A0ABD2N8T8_9CUCU</name>
<evidence type="ECO:0000313" key="2">
    <source>
        <dbReference type="Proteomes" id="UP001516400"/>
    </source>
</evidence>
<sequence length="127" mass="14635">MGKQIQYDELGYRIKGLMCSGRWVLSAVAHNRSLYGSFFVKDSVGRGHKRHGKYHLHRPHCGGREKIIYGRVGLLPEYQRGEYLNWSYMIINIGFTGFSKGLGSSEVYSNKEVEDESEHIMMSCKRK</sequence>